<evidence type="ECO:0000256" key="1">
    <source>
        <dbReference type="ARBA" id="ARBA00022553"/>
    </source>
</evidence>
<evidence type="ECO:0000256" key="2">
    <source>
        <dbReference type="PROSITE-ProRule" id="PRU00169"/>
    </source>
</evidence>
<name>A0A833H227_9LEPT</name>
<proteinExistence type="predicted"/>
<organism evidence="4 5">
    <name type="scientific">Leptonema illini</name>
    <dbReference type="NCBI Taxonomy" id="183"/>
    <lineage>
        <taxon>Bacteria</taxon>
        <taxon>Pseudomonadati</taxon>
        <taxon>Spirochaetota</taxon>
        <taxon>Spirochaetia</taxon>
        <taxon>Leptospirales</taxon>
        <taxon>Leptospiraceae</taxon>
        <taxon>Leptonema</taxon>
    </lineage>
</organism>
<feature type="domain" description="Response regulatory" evidence="3">
    <location>
        <begin position="4"/>
        <end position="122"/>
    </location>
</feature>
<dbReference type="InterPro" id="IPR001789">
    <property type="entry name" value="Sig_transdc_resp-reg_receiver"/>
</dbReference>
<gene>
    <name evidence="4" type="ORF">F9K24_11000</name>
</gene>
<dbReference type="PANTHER" id="PTHR44591:SF25">
    <property type="entry name" value="CHEMOTAXIS TWO-COMPONENT RESPONSE REGULATOR"/>
    <property type="match status" value="1"/>
</dbReference>
<accession>A0A833H227</accession>
<dbReference type="PROSITE" id="PS50110">
    <property type="entry name" value="RESPONSE_REGULATORY"/>
    <property type="match status" value="1"/>
</dbReference>
<evidence type="ECO:0000259" key="3">
    <source>
        <dbReference type="PROSITE" id="PS50110"/>
    </source>
</evidence>
<comment type="caution">
    <text evidence="4">The sequence shown here is derived from an EMBL/GenBank/DDBJ whole genome shotgun (WGS) entry which is preliminary data.</text>
</comment>
<dbReference type="Gene3D" id="3.40.50.2300">
    <property type="match status" value="1"/>
</dbReference>
<sequence length="124" mass="14050">MSGSILIIDDSAAQRKLVRLALETQGYVIVEAENGMQAIEAMDHIGDSTRLILCDVNMPVMNGLEFVRELKKRENHAAIPVIMLTTETNETMVEEMQSLGTNSWLTKPFKMSDLITETRRHIRF</sequence>
<dbReference type="PANTHER" id="PTHR44591">
    <property type="entry name" value="STRESS RESPONSE REGULATOR PROTEIN 1"/>
    <property type="match status" value="1"/>
</dbReference>
<dbReference type="SUPFAM" id="SSF52172">
    <property type="entry name" value="CheY-like"/>
    <property type="match status" value="1"/>
</dbReference>
<dbReference type="GO" id="GO:0000160">
    <property type="term" value="P:phosphorelay signal transduction system"/>
    <property type="evidence" value="ECO:0007669"/>
    <property type="project" value="InterPro"/>
</dbReference>
<reference evidence="4 5" key="1">
    <citation type="submission" date="2019-10" db="EMBL/GenBank/DDBJ databases">
        <title>Extracellular Electron Transfer in a Candidatus Methanoperedens spp. Enrichment Culture.</title>
        <authorList>
            <person name="Berger S."/>
            <person name="Rangel Shaw D."/>
            <person name="Berben T."/>
            <person name="In 'T Zandt M."/>
            <person name="Frank J."/>
            <person name="Reimann J."/>
            <person name="Jetten M.S.M."/>
            <person name="Welte C.U."/>
        </authorList>
    </citation>
    <scope>NUCLEOTIDE SEQUENCE [LARGE SCALE GENOMIC DNA]</scope>
    <source>
        <strain evidence="4">SB12</strain>
    </source>
</reference>
<keyword evidence="1 2" id="KW-0597">Phosphoprotein</keyword>
<dbReference type="SMART" id="SM00448">
    <property type="entry name" value="REC"/>
    <property type="match status" value="1"/>
</dbReference>
<dbReference type="Pfam" id="PF00072">
    <property type="entry name" value="Response_reg"/>
    <property type="match status" value="1"/>
</dbReference>
<feature type="modified residue" description="4-aspartylphosphate" evidence="2">
    <location>
        <position position="55"/>
    </location>
</feature>
<evidence type="ECO:0000313" key="5">
    <source>
        <dbReference type="Proteomes" id="UP000460298"/>
    </source>
</evidence>
<dbReference type="EMBL" id="WBUI01000009">
    <property type="protein sequence ID" value="KAB2932447.1"/>
    <property type="molecule type" value="Genomic_DNA"/>
</dbReference>
<evidence type="ECO:0000313" key="4">
    <source>
        <dbReference type="EMBL" id="KAB2932447.1"/>
    </source>
</evidence>
<dbReference type="InterPro" id="IPR050595">
    <property type="entry name" value="Bact_response_regulator"/>
</dbReference>
<dbReference type="AlphaFoldDB" id="A0A833H227"/>
<dbReference type="Proteomes" id="UP000460298">
    <property type="component" value="Unassembled WGS sequence"/>
</dbReference>
<protein>
    <submittedName>
        <fullName evidence="4">Response regulator</fullName>
    </submittedName>
</protein>
<dbReference type="InterPro" id="IPR011006">
    <property type="entry name" value="CheY-like_superfamily"/>
</dbReference>